<feature type="compositionally biased region" description="Polar residues" evidence="1">
    <location>
        <begin position="537"/>
        <end position="547"/>
    </location>
</feature>
<protein>
    <submittedName>
        <fullName evidence="3">Uncharacterized protein</fullName>
    </submittedName>
</protein>
<keyword evidence="2" id="KW-1133">Transmembrane helix</keyword>
<feature type="compositionally biased region" description="Basic and acidic residues" evidence="1">
    <location>
        <begin position="603"/>
        <end position="620"/>
    </location>
</feature>
<feature type="region of interest" description="Disordered" evidence="1">
    <location>
        <begin position="1"/>
        <end position="35"/>
    </location>
</feature>
<feature type="transmembrane region" description="Helical" evidence="2">
    <location>
        <begin position="146"/>
        <end position="164"/>
    </location>
</feature>
<dbReference type="EMBL" id="JBIAQY010000001">
    <property type="protein sequence ID" value="MFF3566776.1"/>
    <property type="molecule type" value="Genomic_DNA"/>
</dbReference>
<evidence type="ECO:0000256" key="1">
    <source>
        <dbReference type="SAM" id="MobiDB-lite"/>
    </source>
</evidence>
<keyword evidence="2" id="KW-0472">Membrane</keyword>
<sequence>MLDNRSTGNSEPSDPATTAPPQAAEAATATSPSPAEAAIAALADRVATARGKLPLQSDPALFAELSEAEIAAERELAEWMRKQRRQQRRRAVSAELAAEKRDRSVALSVRRADDADARWHRRALAARRRVSNPDARLAQLYRRAEWSSRALIGVVVLGMLWAGVNVQHNLVPSGDMTDPLYWLSYGFEAMISIPIITIMVVATTAARWGREIARGKVVFLEVALLGVTIALNAGPHLVAGELARAAESAVAPVMVGVVIWLHSWVSARYAQLIDAIPVENDTSAPDRSPRRLTHTTVEFGEPHPFPEFTPEPTDSVALPIGHTARPVDGFDTYGARFDPAAGFFATADPNGVTATSATPQQPPVPHGDNRTTAPHQPAQDQATVPAAAPQQAPATASTVLPQTDPSEFPTDYATSTPRNNGSTAVAPDPAPTPLAHNVIPDPTTTAPDVAAAALAASEQIATSAPTRTEASAAGRPTEAPAPDGTITETTPRNETAPRPTAITQTADAPEASETPRSETRAPADGAPTAATTDESQQRAASARQTEPAQHPAQRAAAMPESAETARRASSTEQQGTQLALDEQAVAQAPVRRPRPRIVPVPEPQERVQEHRELPEAHDPWDDGDEIDPDSDETGVWAVAREISARRLSKLPVEQLAEVLTLADESWTPAAIGASIGLPGSRILGILEAARRLARPYAVSS</sequence>
<feature type="compositionally biased region" description="Low complexity" evidence="1">
    <location>
        <begin position="376"/>
        <end position="396"/>
    </location>
</feature>
<comment type="caution">
    <text evidence="3">The sequence shown here is derived from an EMBL/GenBank/DDBJ whole genome shotgun (WGS) entry which is preliminary data.</text>
</comment>
<evidence type="ECO:0000313" key="4">
    <source>
        <dbReference type="Proteomes" id="UP001601992"/>
    </source>
</evidence>
<keyword evidence="2" id="KW-0812">Transmembrane</keyword>
<keyword evidence="4" id="KW-1185">Reference proteome</keyword>
<name>A0ABW6RRZ2_9NOCA</name>
<feature type="transmembrane region" description="Helical" evidence="2">
    <location>
        <begin position="184"/>
        <end position="205"/>
    </location>
</feature>
<feature type="compositionally biased region" description="Low complexity" evidence="1">
    <location>
        <begin position="15"/>
        <end position="35"/>
    </location>
</feature>
<reference evidence="3 4" key="1">
    <citation type="submission" date="2024-10" db="EMBL/GenBank/DDBJ databases">
        <title>The Natural Products Discovery Center: Release of the First 8490 Sequenced Strains for Exploring Actinobacteria Biosynthetic Diversity.</title>
        <authorList>
            <person name="Kalkreuter E."/>
            <person name="Kautsar S.A."/>
            <person name="Yang D."/>
            <person name="Bader C.D."/>
            <person name="Teijaro C.N."/>
            <person name="Fluegel L."/>
            <person name="Davis C.M."/>
            <person name="Simpson J.R."/>
            <person name="Lauterbach L."/>
            <person name="Steele A.D."/>
            <person name="Gui C."/>
            <person name="Meng S."/>
            <person name="Li G."/>
            <person name="Viehrig K."/>
            <person name="Ye F."/>
            <person name="Su P."/>
            <person name="Kiefer A.F."/>
            <person name="Nichols A."/>
            <person name="Cepeda A.J."/>
            <person name="Yan W."/>
            <person name="Fan B."/>
            <person name="Jiang Y."/>
            <person name="Adhikari A."/>
            <person name="Zheng C.-J."/>
            <person name="Schuster L."/>
            <person name="Cowan T.M."/>
            <person name="Smanski M.J."/>
            <person name="Chevrette M.G."/>
            <person name="De Carvalho L.P.S."/>
            <person name="Shen B."/>
        </authorList>
    </citation>
    <scope>NUCLEOTIDE SEQUENCE [LARGE SCALE GENOMIC DNA]</scope>
    <source>
        <strain evidence="3 4">NPDC002593</strain>
    </source>
</reference>
<feature type="compositionally biased region" description="Polar residues" evidence="1">
    <location>
        <begin position="1"/>
        <end position="12"/>
    </location>
</feature>
<evidence type="ECO:0000256" key="2">
    <source>
        <dbReference type="SAM" id="Phobius"/>
    </source>
</evidence>
<proteinExistence type="predicted"/>
<feature type="transmembrane region" description="Helical" evidence="2">
    <location>
        <begin position="217"/>
        <end position="237"/>
    </location>
</feature>
<feature type="region of interest" description="Disordered" evidence="1">
    <location>
        <begin position="348"/>
        <end position="445"/>
    </location>
</feature>
<dbReference type="Proteomes" id="UP001601992">
    <property type="component" value="Unassembled WGS sequence"/>
</dbReference>
<organism evidence="3 4">
    <name type="scientific">Nocardia jiangxiensis</name>
    <dbReference type="NCBI Taxonomy" id="282685"/>
    <lineage>
        <taxon>Bacteria</taxon>
        <taxon>Bacillati</taxon>
        <taxon>Actinomycetota</taxon>
        <taxon>Actinomycetes</taxon>
        <taxon>Mycobacteriales</taxon>
        <taxon>Nocardiaceae</taxon>
        <taxon>Nocardia</taxon>
    </lineage>
</organism>
<gene>
    <name evidence="3" type="ORF">ACFYXQ_03230</name>
</gene>
<feature type="region of interest" description="Disordered" evidence="1">
    <location>
        <begin position="461"/>
        <end position="631"/>
    </location>
</feature>
<evidence type="ECO:0000313" key="3">
    <source>
        <dbReference type="EMBL" id="MFF3566776.1"/>
    </source>
</evidence>
<accession>A0ABW6RRZ2</accession>
<feature type="compositionally biased region" description="Low complexity" evidence="1">
    <location>
        <begin position="522"/>
        <end position="533"/>
    </location>
</feature>
<dbReference type="RefSeq" id="WP_387402493.1">
    <property type="nucleotide sequence ID" value="NZ_JBIAQY010000001.1"/>
</dbReference>
<feature type="compositionally biased region" description="Polar residues" evidence="1">
    <location>
        <begin position="567"/>
        <end position="577"/>
    </location>
</feature>
<feature type="compositionally biased region" description="Acidic residues" evidence="1">
    <location>
        <begin position="621"/>
        <end position="631"/>
    </location>
</feature>
<feature type="compositionally biased region" description="Polar residues" evidence="1">
    <location>
        <begin position="412"/>
        <end position="423"/>
    </location>
</feature>